<feature type="compositionally biased region" description="Pro residues" evidence="1">
    <location>
        <begin position="7"/>
        <end position="25"/>
    </location>
</feature>
<evidence type="ECO:0000256" key="2">
    <source>
        <dbReference type="SAM" id="Phobius"/>
    </source>
</evidence>
<feature type="region of interest" description="Disordered" evidence="1">
    <location>
        <begin position="1"/>
        <end position="26"/>
    </location>
</feature>
<reference evidence="3 4" key="1">
    <citation type="submission" date="2021-03" db="EMBL/GenBank/DDBJ databases">
        <title>Sequencing the genomes of 1000 actinobacteria strains.</title>
        <authorList>
            <person name="Klenk H.-P."/>
        </authorList>
    </citation>
    <scope>NUCLEOTIDE SEQUENCE [LARGE SCALE GENOMIC DNA]</scope>
    <source>
        <strain evidence="3 4">DSM 14566</strain>
    </source>
</reference>
<feature type="transmembrane region" description="Helical" evidence="2">
    <location>
        <begin position="158"/>
        <end position="191"/>
    </location>
</feature>
<keyword evidence="2" id="KW-0472">Membrane</keyword>
<accession>A0ABS4X3V3</accession>
<comment type="caution">
    <text evidence="3">The sequence shown here is derived from an EMBL/GenBank/DDBJ whole genome shotgun (WGS) entry which is preliminary data.</text>
</comment>
<sequence>MTVPSSAPQPAPNPYGSPGTAPAPAPRKAGGAPMILIIVGGVILVASVVVGIVLAVIGIGSTAGGISDIEVLDSGSGSITAEEGDVLQLYAEEGTGQPVCQVAGPSAGAIGEGVDQSSSTTIDGRMWESFDSVTANEAGEYIIDCAGTPVAVGPPVSIGGIFGAVGGILLGVAGGFVGFVLLVIGVILLIVRKRATAA</sequence>
<dbReference type="EMBL" id="JAGIOD010000002">
    <property type="protein sequence ID" value="MBP2383073.1"/>
    <property type="molecule type" value="Genomic_DNA"/>
</dbReference>
<evidence type="ECO:0000313" key="3">
    <source>
        <dbReference type="EMBL" id="MBP2383073.1"/>
    </source>
</evidence>
<feature type="transmembrane region" description="Helical" evidence="2">
    <location>
        <begin position="35"/>
        <end position="59"/>
    </location>
</feature>
<evidence type="ECO:0000256" key="1">
    <source>
        <dbReference type="SAM" id="MobiDB-lite"/>
    </source>
</evidence>
<gene>
    <name evidence="3" type="ORF">JOF43_003062</name>
</gene>
<keyword evidence="2" id="KW-1133">Transmembrane helix</keyword>
<dbReference type="Proteomes" id="UP001519290">
    <property type="component" value="Unassembled WGS sequence"/>
</dbReference>
<name>A0ABS4X3V3_9MICO</name>
<organism evidence="3 4">
    <name type="scientific">Brachybacterium sacelli</name>
    <dbReference type="NCBI Taxonomy" id="173364"/>
    <lineage>
        <taxon>Bacteria</taxon>
        <taxon>Bacillati</taxon>
        <taxon>Actinomycetota</taxon>
        <taxon>Actinomycetes</taxon>
        <taxon>Micrococcales</taxon>
        <taxon>Dermabacteraceae</taxon>
        <taxon>Brachybacterium</taxon>
    </lineage>
</organism>
<dbReference type="RefSeq" id="WP_209903647.1">
    <property type="nucleotide sequence ID" value="NZ_BAAAJW010000005.1"/>
</dbReference>
<proteinExistence type="predicted"/>
<protein>
    <submittedName>
        <fullName evidence="3">Uncharacterized protein</fullName>
    </submittedName>
</protein>
<keyword evidence="4" id="KW-1185">Reference proteome</keyword>
<evidence type="ECO:0000313" key="4">
    <source>
        <dbReference type="Proteomes" id="UP001519290"/>
    </source>
</evidence>
<keyword evidence="2" id="KW-0812">Transmembrane</keyword>